<accession>A0A979GBP6</accession>
<dbReference type="KEGG" id="cpi:Cpin_7100"/>
<organism evidence="1 2">
    <name type="scientific">Chitinophaga pinensis (strain ATCC 43595 / DSM 2588 / LMG 13176 / NBRC 15968 / NCIMB 11800 / UQM 2034)</name>
    <dbReference type="NCBI Taxonomy" id="485918"/>
    <lineage>
        <taxon>Bacteria</taxon>
        <taxon>Pseudomonadati</taxon>
        <taxon>Bacteroidota</taxon>
        <taxon>Chitinophagia</taxon>
        <taxon>Chitinophagales</taxon>
        <taxon>Chitinophagaceae</taxon>
        <taxon>Chitinophaga</taxon>
    </lineage>
</organism>
<evidence type="ECO:0000313" key="2">
    <source>
        <dbReference type="Proteomes" id="UP000002215"/>
    </source>
</evidence>
<dbReference type="InterPro" id="IPR006530">
    <property type="entry name" value="YD"/>
</dbReference>
<evidence type="ECO:0000313" key="1">
    <source>
        <dbReference type="EMBL" id="ACU64501.1"/>
    </source>
</evidence>
<sequence>MSSLLTVSFLVPFLINHMRSLFFTAAFMLFEVSCADLFAQTVTPPSTTLGKIVSASPEAASIALYQNYPVDYVSGAPDITIPLFDVPTRAGTLPFQLSYHIGKLKPNEQPGGPGWGWTLTPNLGITRSVKGIMDGVNAGYPANSQFGQNTEAYLLGASLYSYDEQPDDFYYSLLSKSGQFVYNRSGAFRPVSFDAVKISHPDDNTFQITDDDGTIYKFGKYSSGTSVVTEFSGGGSPTTLSAWKITEIIPYDKSDTIRFNYNPRTTYTMPYYNIQWQFIEYVGANSIPGGVGKPVNIYQNVYNVADGIPTGASVLRPSGVTTGNYYVNEPLDLLPQFAIGESEYKIRLSGSHVGTQREQAAWAGLDYGSDHVANVMSDVQTQELPLSEIRFKGGRVSFYYTENNQLTNIFLYAGSQLVKRASLFQHALQHASYEQPFSYYDNLNTRYGLDSVKVYGSDMTSPVVYRMEYSKQNDEECVGVYGNYNTDFWGFVNNKRAYVIPHLMYYVANFVWNTLLENPDPANLYGSPKNAGGWVEVGSQQEQTSPTRMVPGIIKRLYYPTGGYAEFDFESNQYASSIDYTKTIYGGGYRVKQIKYTTGDRRDSITKVYRYGLDENGIGKTKYKNYTANFISVQYVNSTMSGQSDNYLQRIATVNSKPFLDMSFSSGAAVLYPYVTEYTVNPVNNQTLGKTVYEYVIDSKNDMWVNMTPLHSDPKDDWKIISLVSVTNYRYRNGRYNILSRTQNKYMDYYTDTIPAAQTFLNYYNNAASGGLDVIAGNPPQVGAKFSHISYNIYCGSHKLTEINDTTFDAEDSTRYMASQTAISYDPIYLYRNREVKNDSRNIQKRTEYFYPHQAGQISDLIVGQLPILNALTSSNVLRKPIATKEYSDTILLRTIQQSYVQYPNSKIFPSAVYTSTRRNPLEKRVEFSLYDNDGNILEQRKADDVKDVYLWGYKSQYPVAKVTGSTYDIVKTFVSLSLLDSAQSYTDVRVREELNKIRTGLAGTVAKVCTYTYKPMVGMTSETDANGKTIYYEYDVLGRLIVVRDQDGNILKQMEYQYQVPITK</sequence>
<gene>
    <name evidence="1" type="ordered locus">Cpin_7100</name>
</gene>
<dbReference type="Proteomes" id="UP000002215">
    <property type="component" value="Chromosome"/>
</dbReference>
<reference evidence="2" key="1">
    <citation type="submission" date="2009-08" db="EMBL/GenBank/DDBJ databases">
        <title>The complete genome of Chitinophaga pinensis DSM 2588.</title>
        <authorList>
            <consortium name="US DOE Joint Genome Institute (JGI-PGF)"/>
            <person name="Lucas S."/>
            <person name="Copeland A."/>
            <person name="Lapidus A."/>
            <person name="Glavina del Rio T."/>
            <person name="Dalin E."/>
            <person name="Tice H."/>
            <person name="Bruce D."/>
            <person name="Goodwin L."/>
            <person name="Pitluck S."/>
            <person name="Kyrpides N."/>
            <person name="Mavromatis K."/>
            <person name="Ivanova N."/>
            <person name="Mikhailova N."/>
            <person name="Sims D."/>
            <person name="Meinche L."/>
            <person name="Brettin T."/>
            <person name="Detter J.C."/>
            <person name="Han C."/>
            <person name="Larimer F."/>
            <person name="Land M."/>
            <person name="Hauser L."/>
            <person name="Markowitz V."/>
            <person name="Cheng J.-F."/>
            <person name="Hugenholtz P."/>
            <person name="Woyke T."/>
            <person name="Wu D."/>
            <person name="Spring S."/>
            <person name="Klenk H.-P."/>
            <person name="Eisen J.A."/>
        </authorList>
    </citation>
    <scope>NUCLEOTIDE SEQUENCE [LARGE SCALE GENOMIC DNA]</scope>
    <source>
        <strain evidence="2">ATCC 43595 / DSM 2588 / LMG 13176 / NBRC 15968 / NCIMB 11800 / UQM 2034</strain>
    </source>
</reference>
<reference evidence="1 2" key="2">
    <citation type="journal article" date="2010" name="Stand. Genomic Sci.">
        <title>Complete genome sequence of Chitinophaga pinensis type strain (UQM 2034).</title>
        <authorList>
            <person name="Glavina Del Rio T."/>
            <person name="Abt B."/>
            <person name="Spring S."/>
            <person name="Lapidus A."/>
            <person name="Nolan M."/>
            <person name="Tice H."/>
            <person name="Copeland A."/>
            <person name="Cheng J.F."/>
            <person name="Chen F."/>
            <person name="Bruce D."/>
            <person name="Goodwin L."/>
            <person name="Pitluck S."/>
            <person name="Ivanova N."/>
            <person name="Mavromatis K."/>
            <person name="Mikhailova N."/>
            <person name="Pati A."/>
            <person name="Chen A."/>
            <person name="Palaniappan K."/>
            <person name="Land M."/>
            <person name="Hauser L."/>
            <person name="Chang Y.J."/>
            <person name="Jeffries C.D."/>
            <person name="Chain P."/>
            <person name="Saunders E."/>
            <person name="Detter J.C."/>
            <person name="Brettin T."/>
            <person name="Rohde M."/>
            <person name="Goker M."/>
            <person name="Bristow J."/>
            <person name="Eisen J.A."/>
            <person name="Markowitz V."/>
            <person name="Hugenholtz P."/>
            <person name="Kyrpides N.C."/>
            <person name="Klenk H.P."/>
            <person name="Lucas S."/>
        </authorList>
    </citation>
    <scope>NUCLEOTIDE SEQUENCE [LARGE SCALE GENOMIC DNA]</scope>
    <source>
        <strain evidence="2">ATCC 43595 / DSM 2588 / LMG 13176 / NBRC 15968 / NCIMB 11800 / UQM 2034</strain>
    </source>
</reference>
<dbReference type="NCBIfam" id="TIGR01643">
    <property type="entry name" value="YD_repeat_2x"/>
    <property type="match status" value="1"/>
</dbReference>
<dbReference type="AlphaFoldDB" id="A0A979GBP6"/>
<proteinExistence type="predicted"/>
<protein>
    <submittedName>
        <fullName evidence="1">YD repeat protein</fullName>
    </submittedName>
</protein>
<name>A0A979GBP6_CHIPD</name>
<dbReference type="EMBL" id="CP001699">
    <property type="protein sequence ID" value="ACU64501.1"/>
    <property type="molecule type" value="Genomic_DNA"/>
</dbReference>